<dbReference type="GO" id="GO:0004807">
    <property type="term" value="F:triose-phosphate isomerase activity"/>
    <property type="evidence" value="ECO:0007669"/>
    <property type="project" value="UniProtKB-UniRule"/>
</dbReference>
<protein>
    <recommendedName>
        <fullName evidence="3">Triosephosphate isomerase</fullName>
        <ecNumber evidence="3">5.3.1.1</ecNumber>
    </recommendedName>
</protein>
<sequence>MIHPIVVGNWKMHNNYAGSVLLAKEVARYSEKIKHIDIVLAPPSIFVYPIYESLRARPSNLYLGVQNMMWENEGAYTGEISSIMVRGIAEYVILGHSERAKFFGETNEQVNKKIKNCLKNHLNCIVCIGEYDKYDLEDDYERELTRMKSDKGILSGLKERLTGLSAEDLENVSIAYEPVWAIGTGNNASGMYAGAIASIIKEFLHKELGISSSCRVLYGGSVDDKNAREFAAQTSIDGLLVGGESLNALRFAKICKIVSEVKSGR</sequence>
<comment type="pathway">
    <text evidence="3">Carbohydrate biosynthesis; gluconeogenesis.</text>
</comment>
<name>A0A2M6WWB2_9BACT</name>
<proteinExistence type="inferred from homology"/>
<organism evidence="4 5">
    <name type="scientific">Candidatus Berkelbacteria bacterium CG10_big_fil_rev_8_21_14_0_10_41_12</name>
    <dbReference type="NCBI Taxonomy" id="1974513"/>
    <lineage>
        <taxon>Bacteria</taxon>
        <taxon>Candidatus Berkelbacteria</taxon>
    </lineage>
</organism>
<comment type="catalytic activity">
    <reaction evidence="3">
        <text>D-glyceraldehyde 3-phosphate = dihydroxyacetone phosphate</text>
        <dbReference type="Rhea" id="RHEA:18585"/>
        <dbReference type="ChEBI" id="CHEBI:57642"/>
        <dbReference type="ChEBI" id="CHEBI:59776"/>
        <dbReference type="EC" id="5.3.1.1"/>
    </reaction>
</comment>
<dbReference type="UniPathway" id="UPA00138"/>
<dbReference type="PANTHER" id="PTHR21139:SF42">
    <property type="entry name" value="TRIOSEPHOSPHATE ISOMERASE"/>
    <property type="match status" value="1"/>
</dbReference>
<keyword evidence="2 3" id="KW-0413">Isomerase</keyword>
<dbReference type="Proteomes" id="UP000228596">
    <property type="component" value="Unassembled WGS sequence"/>
</dbReference>
<dbReference type="GO" id="GO:0046166">
    <property type="term" value="P:glyceraldehyde-3-phosphate biosynthetic process"/>
    <property type="evidence" value="ECO:0007669"/>
    <property type="project" value="TreeGrafter"/>
</dbReference>
<comment type="subunit">
    <text evidence="3">Homodimer.</text>
</comment>
<dbReference type="UniPathway" id="UPA00109">
    <property type="reaction ID" value="UER00189"/>
</dbReference>
<dbReference type="SUPFAM" id="SSF51351">
    <property type="entry name" value="Triosephosphate isomerase (TIM)"/>
    <property type="match status" value="1"/>
</dbReference>
<comment type="pathway">
    <text evidence="3">Carbohydrate degradation; glycolysis; D-glyceraldehyde 3-phosphate from glycerone phosphate: step 1/1.</text>
</comment>
<keyword evidence="3" id="KW-0324">Glycolysis</keyword>
<reference evidence="5" key="1">
    <citation type="submission" date="2017-09" db="EMBL/GenBank/DDBJ databases">
        <title>Depth-based differentiation of microbial function through sediment-hosted aquifers and enrichment of novel symbionts in the deep terrestrial subsurface.</title>
        <authorList>
            <person name="Probst A.J."/>
            <person name="Ladd B."/>
            <person name="Jarett J.K."/>
            <person name="Geller-Mcgrath D.E."/>
            <person name="Sieber C.M.K."/>
            <person name="Emerson J.B."/>
            <person name="Anantharaman K."/>
            <person name="Thomas B.C."/>
            <person name="Malmstrom R."/>
            <person name="Stieglmeier M."/>
            <person name="Klingl A."/>
            <person name="Woyke T."/>
            <person name="Ryan C.M."/>
            <person name="Banfield J.F."/>
        </authorList>
    </citation>
    <scope>NUCLEOTIDE SEQUENCE [LARGE SCALE GENOMIC DNA]</scope>
</reference>
<dbReference type="Pfam" id="PF00121">
    <property type="entry name" value="TIM"/>
    <property type="match status" value="1"/>
</dbReference>
<dbReference type="CDD" id="cd00311">
    <property type="entry name" value="TIM"/>
    <property type="match status" value="1"/>
</dbReference>
<evidence type="ECO:0000256" key="2">
    <source>
        <dbReference type="ARBA" id="ARBA00023235"/>
    </source>
</evidence>
<dbReference type="GO" id="GO:0005829">
    <property type="term" value="C:cytosol"/>
    <property type="evidence" value="ECO:0007669"/>
    <property type="project" value="TreeGrafter"/>
</dbReference>
<accession>A0A2M6WWB2</accession>
<dbReference type="EMBL" id="PEZV01000041">
    <property type="protein sequence ID" value="PIT97031.1"/>
    <property type="molecule type" value="Genomic_DNA"/>
</dbReference>
<keyword evidence="3" id="KW-0312">Gluconeogenesis</keyword>
<comment type="subcellular location">
    <subcellularLocation>
        <location evidence="3">Cytoplasm</location>
    </subcellularLocation>
</comment>
<evidence type="ECO:0000256" key="3">
    <source>
        <dbReference type="RuleBase" id="RU363013"/>
    </source>
</evidence>
<dbReference type="InterPro" id="IPR020861">
    <property type="entry name" value="Triosephosphate_isomerase_AS"/>
</dbReference>
<dbReference type="GO" id="GO:0006096">
    <property type="term" value="P:glycolytic process"/>
    <property type="evidence" value="ECO:0007669"/>
    <property type="project" value="UniProtKB-UniRule"/>
</dbReference>
<evidence type="ECO:0000313" key="5">
    <source>
        <dbReference type="Proteomes" id="UP000228596"/>
    </source>
</evidence>
<dbReference type="NCBIfam" id="TIGR00419">
    <property type="entry name" value="tim"/>
    <property type="match status" value="1"/>
</dbReference>
<gene>
    <name evidence="4" type="ORF">COT77_03560</name>
</gene>
<dbReference type="InterPro" id="IPR035990">
    <property type="entry name" value="TIM_sf"/>
</dbReference>
<dbReference type="EC" id="5.3.1.1" evidence="3"/>
<keyword evidence="3" id="KW-0963">Cytoplasm</keyword>
<dbReference type="GO" id="GO:0019563">
    <property type="term" value="P:glycerol catabolic process"/>
    <property type="evidence" value="ECO:0007669"/>
    <property type="project" value="TreeGrafter"/>
</dbReference>
<comment type="caution">
    <text evidence="4">The sequence shown here is derived from an EMBL/GenBank/DDBJ whole genome shotgun (WGS) entry which is preliminary data.</text>
</comment>
<dbReference type="InterPro" id="IPR013785">
    <property type="entry name" value="Aldolase_TIM"/>
</dbReference>
<evidence type="ECO:0000313" key="4">
    <source>
        <dbReference type="EMBL" id="PIT97031.1"/>
    </source>
</evidence>
<comment type="similarity">
    <text evidence="1 3">Belongs to the triosephosphate isomerase family.</text>
</comment>
<dbReference type="PANTHER" id="PTHR21139">
    <property type="entry name" value="TRIOSEPHOSPHATE ISOMERASE"/>
    <property type="match status" value="1"/>
</dbReference>
<evidence type="ECO:0000256" key="1">
    <source>
        <dbReference type="ARBA" id="ARBA00007422"/>
    </source>
</evidence>
<dbReference type="InterPro" id="IPR000652">
    <property type="entry name" value="Triosephosphate_isomerase"/>
</dbReference>
<dbReference type="PROSITE" id="PS51440">
    <property type="entry name" value="TIM_2"/>
    <property type="match status" value="1"/>
</dbReference>
<dbReference type="AlphaFoldDB" id="A0A2M6WWB2"/>
<dbReference type="Gene3D" id="3.20.20.70">
    <property type="entry name" value="Aldolase class I"/>
    <property type="match status" value="1"/>
</dbReference>
<dbReference type="PROSITE" id="PS00171">
    <property type="entry name" value="TIM_1"/>
    <property type="match status" value="1"/>
</dbReference>
<dbReference type="GO" id="GO:0006094">
    <property type="term" value="P:gluconeogenesis"/>
    <property type="evidence" value="ECO:0007669"/>
    <property type="project" value="UniProtKB-UniPathway"/>
</dbReference>